<dbReference type="Proteomes" id="UP001519460">
    <property type="component" value="Unassembled WGS sequence"/>
</dbReference>
<sequence length="91" mass="10205">MIATTLHTTPPTESAREIKIKLREDIPLSELMKKDGWMLYASDPNPVVDARFYRKVSIELWRGGKLTGGRVGSTCSYERSSYRGGGDEARV</sequence>
<name>A0ABD0LIL5_9CAEN</name>
<keyword evidence="2" id="KW-1185">Reference proteome</keyword>
<protein>
    <submittedName>
        <fullName evidence="1">Uncharacterized protein</fullName>
    </submittedName>
</protein>
<proteinExistence type="predicted"/>
<dbReference type="AlphaFoldDB" id="A0ABD0LIL5"/>
<organism evidence="1 2">
    <name type="scientific">Batillaria attramentaria</name>
    <dbReference type="NCBI Taxonomy" id="370345"/>
    <lineage>
        <taxon>Eukaryota</taxon>
        <taxon>Metazoa</taxon>
        <taxon>Spiralia</taxon>
        <taxon>Lophotrochozoa</taxon>
        <taxon>Mollusca</taxon>
        <taxon>Gastropoda</taxon>
        <taxon>Caenogastropoda</taxon>
        <taxon>Sorbeoconcha</taxon>
        <taxon>Cerithioidea</taxon>
        <taxon>Batillariidae</taxon>
        <taxon>Batillaria</taxon>
    </lineage>
</organism>
<accession>A0ABD0LIL5</accession>
<evidence type="ECO:0000313" key="2">
    <source>
        <dbReference type="Proteomes" id="UP001519460"/>
    </source>
</evidence>
<dbReference type="EMBL" id="JACVVK020000046">
    <property type="protein sequence ID" value="KAK7499162.1"/>
    <property type="molecule type" value="Genomic_DNA"/>
</dbReference>
<reference evidence="1 2" key="1">
    <citation type="journal article" date="2023" name="Sci. Data">
        <title>Genome assembly of the Korean intertidal mud-creeper Batillaria attramentaria.</title>
        <authorList>
            <person name="Patra A.K."/>
            <person name="Ho P.T."/>
            <person name="Jun S."/>
            <person name="Lee S.J."/>
            <person name="Kim Y."/>
            <person name="Won Y.J."/>
        </authorList>
    </citation>
    <scope>NUCLEOTIDE SEQUENCE [LARGE SCALE GENOMIC DNA]</scope>
    <source>
        <strain evidence="1">Wonlab-2016</strain>
    </source>
</reference>
<gene>
    <name evidence="1" type="ORF">BaRGS_00009709</name>
</gene>
<evidence type="ECO:0000313" key="1">
    <source>
        <dbReference type="EMBL" id="KAK7499162.1"/>
    </source>
</evidence>
<comment type="caution">
    <text evidence="1">The sequence shown here is derived from an EMBL/GenBank/DDBJ whole genome shotgun (WGS) entry which is preliminary data.</text>
</comment>